<dbReference type="STRING" id="158822.LH23_22150"/>
<dbReference type="SUPFAM" id="SSF51197">
    <property type="entry name" value="Clavaminate synthase-like"/>
    <property type="match status" value="1"/>
</dbReference>
<accession>A0A2X3IXI9</accession>
<dbReference type="PANTHER" id="PTHR30613:SF1">
    <property type="entry name" value="DUF1479 DOMAIN PROTEIN (AFU_ORTHOLOGUE AFUA_5G09280)"/>
    <property type="match status" value="1"/>
</dbReference>
<reference evidence="1 2" key="1">
    <citation type="submission" date="2018-06" db="EMBL/GenBank/DDBJ databases">
        <authorList>
            <consortium name="Pathogen Informatics"/>
            <person name="Doyle S."/>
        </authorList>
    </citation>
    <scope>NUCLEOTIDE SEQUENCE [LARGE SCALE GENOMIC DNA]</scope>
    <source>
        <strain evidence="1 2">NCTC12120</strain>
    </source>
</reference>
<evidence type="ECO:0000313" key="2">
    <source>
        <dbReference type="Proteomes" id="UP000251197"/>
    </source>
</evidence>
<dbReference type="Gene3D" id="2.60.120.330">
    <property type="entry name" value="B-lactam Antibiotic, Isopenicillin N Synthase, Chain"/>
    <property type="match status" value="1"/>
</dbReference>
<gene>
    <name evidence="1" type="primary">ybiU_2</name>
    <name evidence="1" type="ORF">NCTC12120_05046</name>
</gene>
<name>A0A2X3IXI9_9ENTR</name>
<sequence>MHLDINDLPKAIREIKQKLRHDLPNYQSVFAELEANIRQQIETIRAEMDRGENPVPQLNADDILHGHVSEQQKTLIRQRGCCTVRGRFPAGTGHRME</sequence>
<dbReference type="PANTHER" id="PTHR30613">
    <property type="entry name" value="UNCHARACTERIZED PROTEIN YBIU-RELATED"/>
    <property type="match status" value="1"/>
</dbReference>
<dbReference type="EMBL" id="UAVU01000008">
    <property type="protein sequence ID" value="SQC91866.1"/>
    <property type="molecule type" value="Genomic_DNA"/>
</dbReference>
<dbReference type="InterPro" id="IPR010856">
    <property type="entry name" value="Gig2-like"/>
</dbReference>
<dbReference type="AlphaFoldDB" id="A0A2X3IXI9"/>
<evidence type="ECO:0000313" key="1">
    <source>
        <dbReference type="EMBL" id="SQC91866.1"/>
    </source>
</evidence>
<proteinExistence type="predicted"/>
<dbReference type="InterPro" id="IPR027443">
    <property type="entry name" value="IPNS-like_sf"/>
</dbReference>
<protein>
    <submittedName>
        <fullName evidence="1">Protein of uncharacterized function (DUF1479)</fullName>
    </submittedName>
</protein>
<dbReference type="Proteomes" id="UP000251197">
    <property type="component" value="Unassembled WGS sequence"/>
</dbReference>
<organism evidence="1 2">
    <name type="scientific">Cedecea neteri</name>
    <dbReference type="NCBI Taxonomy" id="158822"/>
    <lineage>
        <taxon>Bacteria</taxon>
        <taxon>Pseudomonadati</taxon>
        <taxon>Pseudomonadota</taxon>
        <taxon>Gammaproteobacteria</taxon>
        <taxon>Enterobacterales</taxon>
        <taxon>Enterobacteriaceae</taxon>
        <taxon>Cedecea</taxon>
    </lineage>
</organism>
<dbReference type="Pfam" id="PF07350">
    <property type="entry name" value="Gig2-like"/>
    <property type="match status" value="1"/>
</dbReference>